<comment type="subcellular location">
    <subcellularLocation>
        <location evidence="1">Membrane</location>
        <topology evidence="1">Multi-pass membrane protein</topology>
    </subcellularLocation>
</comment>
<keyword evidence="7 9" id="KW-0472">Membrane</keyword>
<keyword evidence="5" id="KW-1278">Translocase</keyword>
<evidence type="ECO:0000313" key="12">
    <source>
        <dbReference type="Proteomes" id="UP000410492"/>
    </source>
</evidence>
<dbReference type="GO" id="GO:0004129">
    <property type="term" value="F:cytochrome-c oxidase activity"/>
    <property type="evidence" value="ECO:0007669"/>
    <property type="project" value="InterPro"/>
</dbReference>
<keyword evidence="8" id="KW-0496">Mitochondrion</keyword>
<sequence>MPPCTISDSVYGSSFFICTRFHGLHVIIGATFLLICLFRHYLNHFSSIHHFEFEATA</sequence>
<keyword evidence="4 8" id="KW-0812">Transmembrane</keyword>
<evidence type="ECO:0000256" key="9">
    <source>
        <dbReference type="SAM" id="Phobius"/>
    </source>
</evidence>
<accession>A0A653DJU7</accession>
<proteinExistence type="inferred from homology"/>
<dbReference type="InterPro" id="IPR024791">
    <property type="entry name" value="Cyt_c/ubiquinol_Oxase_su3"/>
</dbReference>
<feature type="transmembrane region" description="Helical" evidence="9">
    <location>
        <begin position="23"/>
        <end position="42"/>
    </location>
</feature>
<comment type="function">
    <text evidence="8">Component of the cytochrome c oxidase, the last enzyme in the mitochondrial electron transport chain which drives oxidative phosphorylation. The respiratory chain contains 3 multisubunit complexes succinate dehydrogenase (complex II, CII), ubiquinol-cytochrome c oxidoreductase (cytochrome b-c1 complex, complex III, CIII) and cytochrome c oxidase (complex IV, CIV), that cooperate to transfer electrons derived from NADH and succinate to molecular oxygen, creating an electrochemical gradient over the inner membrane that drives transmembrane transport and the ATP synthase. Cytochrome c oxidase is the component of the respiratory chain that catalyzes the reduction of oxygen to water. Electrons originating from reduced cytochrome c in the intermembrane space (IMS) are transferred via the dinuclear copper A center (CU(A)) of subunit 2 and heme A of subunit 1 to the active site in subunit 1, a binuclear center (BNC) formed by heme A3 and copper B (CU(B)). The BNC reduces molecular oxygen to 2 water molecules using 4 electrons from cytochrome c in the IMS and 4 protons from the mitochondrial matrix.</text>
</comment>
<feature type="domain" description="Heme-copper oxidase subunit III family profile" evidence="10">
    <location>
        <begin position="1"/>
        <end position="57"/>
    </location>
</feature>
<dbReference type="GO" id="GO:0006123">
    <property type="term" value="P:mitochondrial electron transport, cytochrome c to oxygen"/>
    <property type="evidence" value="ECO:0007669"/>
    <property type="project" value="TreeGrafter"/>
</dbReference>
<keyword evidence="12" id="KW-1185">Reference proteome</keyword>
<dbReference type="PROSITE" id="PS50253">
    <property type="entry name" value="COX3"/>
    <property type="match status" value="1"/>
</dbReference>
<dbReference type="GO" id="GO:0005739">
    <property type="term" value="C:mitochondrion"/>
    <property type="evidence" value="ECO:0007669"/>
    <property type="project" value="TreeGrafter"/>
</dbReference>
<dbReference type="InterPro" id="IPR013833">
    <property type="entry name" value="Cyt_c_oxidase_su3_a-hlx"/>
</dbReference>
<evidence type="ECO:0000256" key="8">
    <source>
        <dbReference type="RuleBase" id="RU003375"/>
    </source>
</evidence>
<dbReference type="EMBL" id="CAACVG010012351">
    <property type="protein sequence ID" value="VEN60127.1"/>
    <property type="molecule type" value="Genomic_DNA"/>
</dbReference>
<evidence type="ECO:0000256" key="4">
    <source>
        <dbReference type="ARBA" id="ARBA00022692"/>
    </source>
</evidence>
<evidence type="ECO:0000259" key="10">
    <source>
        <dbReference type="PROSITE" id="PS50253"/>
    </source>
</evidence>
<evidence type="ECO:0000256" key="6">
    <source>
        <dbReference type="ARBA" id="ARBA00022989"/>
    </source>
</evidence>
<name>A0A653DJU7_CALMS</name>
<organism evidence="11 12">
    <name type="scientific">Callosobruchus maculatus</name>
    <name type="common">Southern cowpea weevil</name>
    <name type="synonym">Pulse bruchid</name>
    <dbReference type="NCBI Taxonomy" id="64391"/>
    <lineage>
        <taxon>Eukaryota</taxon>
        <taxon>Metazoa</taxon>
        <taxon>Ecdysozoa</taxon>
        <taxon>Arthropoda</taxon>
        <taxon>Hexapoda</taxon>
        <taxon>Insecta</taxon>
        <taxon>Pterygota</taxon>
        <taxon>Neoptera</taxon>
        <taxon>Endopterygota</taxon>
        <taxon>Coleoptera</taxon>
        <taxon>Polyphaga</taxon>
        <taxon>Cucujiformia</taxon>
        <taxon>Chrysomeloidea</taxon>
        <taxon>Chrysomelidae</taxon>
        <taxon>Bruchinae</taxon>
        <taxon>Bruchini</taxon>
        <taxon>Callosobruchus</taxon>
    </lineage>
</organism>
<dbReference type="InterPro" id="IPR000298">
    <property type="entry name" value="Cyt_c_oxidase-like_su3"/>
</dbReference>
<evidence type="ECO:0000256" key="7">
    <source>
        <dbReference type="ARBA" id="ARBA00023136"/>
    </source>
</evidence>
<gene>
    <name evidence="11" type="ORF">CALMAC_LOCUS17910</name>
</gene>
<dbReference type="Proteomes" id="UP000410492">
    <property type="component" value="Unassembled WGS sequence"/>
</dbReference>
<reference evidence="11 12" key="1">
    <citation type="submission" date="2019-01" db="EMBL/GenBank/DDBJ databases">
        <authorList>
            <person name="Sayadi A."/>
        </authorList>
    </citation>
    <scope>NUCLEOTIDE SEQUENCE [LARGE SCALE GENOMIC DNA]</scope>
</reference>
<comment type="similarity">
    <text evidence="2 8">Belongs to the cytochrome c oxidase subunit 3 family.</text>
</comment>
<dbReference type="GO" id="GO:0016020">
    <property type="term" value="C:membrane"/>
    <property type="evidence" value="ECO:0007669"/>
    <property type="project" value="UniProtKB-SubCell"/>
</dbReference>
<protein>
    <recommendedName>
        <fullName evidence="3 8">Cytochrome c oxidase subunit 3</fullName>
    </recommendedName>
</protein>
<dbReference type="SUPFAM" id="SSF81452">
    <property type="entry name" value="Cytochrome c oxidase subunit III-like"/>
    <property type="match status" value="1"/>
</dbReference>
<evidence type="ECO:0000256" key="2">
    <source>
        <dbReference type="ARBA" id="ARBA00010581"/>
    </source>
</evidence>
<dbReference type="PANTHER" id="PTHR11403:SF7">
    <property type="entry name" value="CYTOCHROME C OXIDASE SUBUNIT 3"/>
    <property type="match status" value="1"/>
</dbReference>
<keyword evidence="6 9" id="KW-1133">Transmembrane helix</keyword>
<dbReference type="PANTHER" id="PTHR11403">
    <property type="entry name" value="CYTOCHROME C OXIDASE SUBUNIT III"/>
    <property type="match status" value="1"/>
</dbReference>
<dbReference type="AlphaFoldDB" id="A0A653DJU7"/>
<evidence type="ECO:0000313" key="11">
    <source>
        <dbReference type="EMBL" id="VEN60127.1"/>
    </source>
</evidence>
<evidence type="ECO:0000256" key="1">
    <source>
        <dbReference type="ARBA" id="ARBA00004141"/>
    </source>
</evidence>
<dbReference type="Pfam" id="PF00510">
    <property type="entry name" value="COX3"/>
    <property type="match status" value="1"/>
</dbReference>
<dbReference type="InterPro" id="IPR035973">
    <property type="entry name" value="Cyt_c_oxidase_su3-like_sf"/>
</dbReference>
<evidence type="ECO:0000256" key="3">
    <source>
        <dbReference type="ARBA" id="ARBA00015944"/>
    </source>
</evidence>
<dbReference type="Gene3D" id="1.20.120.80">
    <property type="entry name" value="Cytochrome c oxidase, subunit III, four-helix bundle"/>
    <property type="match status" value="1"/>
</dbReference>
<evidence type="ECO:0000256" key="5">
    <source>
        <dbReference type="ARBA" id="ARBA00022967"/>
    </source>
</evidence>
<dbReference type="OrthoDB" id="6703107at2759"/>